<dbReference type="AlphaFoldDB" id="A0AAJ6G9E0"/>
<sequence>MSFNDLAIKNSIGCSKVGIIFKTKDHNIHKKNLHFYISYIKENDRIYLCSLDFNAMTSFDLDTIKKYKDKYNNNENMFLSIFQIEIFKHIHELTKEYVYFYKNNFEDKKTMKSFIKKAHLSLWKSYYLIVFKSYFKRWLNVTYSPENNYFTNEYKNYINILKIAYGTTLLL</sequence>
<name>A0AAJ6G9E0_BRAPL</name>
<protein>
    <submittedName>
        <fullName evidence="1">Uncharacterized protein</fullName>
    </submittedName>
</protein>
<dbReference type="EMBL" id="CP098754">
    <property type="protein sequence ID" value="WIH94543.1"/>
    <property type="molecule type" value="Genomic_DNA"/>
</dbReference>
<organism evidence="1 2">
    <name type="scientific">Brachyspira pilosicoli</name>
    <name type="common">Serpulina pilosicoli</name>
    <dbReference type="NCBI Taxonomy" id="52584"/>
    <lineage>
        <taxon>Bacteria</taxon>
        <taxon>Pseudomonadati</taxon>
        <taxon>Spirochaetota</taxon>
        <taxon>Spirochaetia</taxon>
        <taxon>Brachyspirales</taxon>
        <taxon>Brachyspiraceae</taxon>
        <taxon>Brachyspira</taxon>
    </lineage>
</organism>
<evidence type="ECO:0000313" key="1">
    <source>
        <dbReference type="EMBL" id="WIH94543.1"/>
    </source>
</evidence>
<evidence type="ECO:0000313" key="2">
    <source>
        <dbReference type="Proteomes" id="UP001242021"/>
    </source>
</evidence>
<reference evidence="1" key="1">
    <citation type="submission" date="2022-06" db="EMBL/GenBank/DDBJ databases">
        <title>Brachyspira pilosicoli from pigs in Switzerland.</title>
        <authorList>
            <person name="Schmitt S."/>
            <person name="Arnold M."/>
            <person name="Rossano A."/>
            <person name="Perreten V."/>
        </authorList>
    </citation>
    <scope>NUCLEOTIDE SEQUENCE</scope>
    <source>
        <strain evidence="1">MEI4028</strain>
    </source>
</reference>
<gene>
    <name evidence="1" type="ORF">NEH99_09620</name>
</gene>
<accession>A0AAJ6G9E0</accession>
<proteinExistence type="predicted"/>
<dbReference type="Proteomes" id="UP001242021">
    <property type="component" value="Chromosome"/>
</dbReference>
<dbReference type="RefSeq" id="WP_284602612.1">
    <property type="nucleotide sequence ID" value="NZ_CP098752.1"/>
</dbReference>